<sequence>SHMPTITTSSMGPTKYPPTDVIVSSRRPTLADYAYVHPERNDLRYVPYDDLPSDVQHAAKDMLGYTMETWDIPGTNPVEYLRYDELSDGQRMAAKTIGFVDDASWNCWQKIKHKHGAINAMVDDDAKCAMLEAQVQSPTPPPQMQNEFIFNRMLRTMDHIFRRPFHPPLMQSSIETRSDVNFRGPLLYGTSNYDQHHAMITTALHVFHLYQQGDEITRCSHNECEVDANDTQRCFPRMIRARDRQGGLDEIQNAFDHRARNALRSLGFEFRANSFENDRTAKNCDCNGSDRLNKCLECVTRLYHMPSNTFITKENRQSFIADGKMYDAVADLCQAVAQEIMAETCDLVWVTVCDGRGGGLHARHQEHHDQVAARSKPMGNVQNPIRALVGRDSTDANTSCPRDTFLIATGKGKVRAGIFSRHHLLTTGLEPSTALPLLYEARKRGMNCVVIDPNARGDGVGMNTFEISLRGLFEQNSKTPEEYRYSESAGDFATRAMIPTADVDGPIYVLAHSAAGGQLVRYLLAQPDGKSLLSRLRCITFTDSTHSIQWLKKHPHISSLIESSMALYLRSANPMRDDEWENASPGDECPGDHFWSHRFGKTKTVWAGTTDHSLSNWTSLRIIWDHIDKVRDQQVYSNLKQSAASGDEINDNFNFIEVPETQKLSND</sequence>
<evidence type="ECO:0000313" key="1">
    <source>
        <dbReference type="EMBL" id="KAL3808089.1"/>
    </source>
</evidence>
<accession>A0ABD3R532</accession>
<organism evidence="1 2">
    <name type="scientific">Cyclostephanos tholiformis</name>
    <dbReference type="NCBI Taxonomy" id="382380"/>
    <lineage>
        <taxon>Eukaryota</taxon>
        <taxon>Sar</taxon>
        <taxon>Stramenopiles</taxon>
        <taxon>Ochrophyta</taxon>
        <taxon>Bacillariophyta</taxon>
        <taxon>Coscinodiscophyceae</taxon>
        <taxon>Thalassiosirophycidae</taxon>
        <taxon>Stephanodiscales</taxon>
        <taxon>Stephanodiscaceae</taxon>
        <taxon>Cyclostephanos</taxon>
    </lineage>
</organism>
<protein>
    <submittedName>
        <fullName evidence="1">Uncharacterized protein</fullName>
    </submittedName>
</protein>
<feature type="non-terminal residue" evidence="1">
    <location>
        <position position="1"/>
    </location>
</feature>
<comment type="caution">
    <text evidence="1">The sequence shown here is derived from an EMBL/GenBank/DDBJ whole genome shotgun (WGS) entry which is preliminary data.</text>
</comment>
<dbReference type="AlphaFoldDB" id="A0ABD3R532"/>
<dbReference type="EMBL" id="JALLPB020000548">
    <property type="protein sequence ID" value="KAL3808089.1"/>
    <property type="molecule type" value="Genomic_DNA"/>
</dbReference>
<keyword evidence="2" id="KW-1185">Reference proteome</keyword>
<evidence type="ECO:0000313" key="2">
    <source>
        <dbReference type="Proteomes" id="UP001530377"/>
    </source>
</evidence>
<reference evidence="1 2" key="1">
    <citation type="submission" date="2024-10" db="EMBL/GenBank/DDBJ databases">
        <title>Updated reference genomes for cyclostephanoid diatoms.</title>
        <authorList>
            <person name="Roberts W.R."/>
            <person name="Alverson A.J."/>
        </authorList>
    </citation>
    <scope>NUCLEOTIDE SEQUENCE [LARGE SCALE GENOMIC DNA]</scope>
    <source>
        <strain evidence="1 2">AJA228-03</strain>
    </source>
</reference>
<dbReference type="PANTHER" id="PTHR21357:SF4">
    <property type="entry name" value="FAM172 FAMILY PROTEIN HOMOLOG CG10038"/>
    <property type="match status" value="1"/>
</dbReference>
<name>A0ABD3R532_9STRA</name>
<dbReference type="PANTHER" id="PTHR21357">
    <property type="entry name" value="FAM172 FAMILY PROTEIN HOMOLOG CG10038"/>
    <property type="match status" value="1"/>
</dbReference>
<dbReference type="InterPro" id="IPR048263">
    <property type="entry name" value="Arb2"/>
</dbReference>
<gene>
    <name evidence="1" type="ORF">ACHAXA_006851</name>
</gene>
<proteinExistence type="predicted"/>
<dbReference type="Proteomes" id="UP001530377">
    <property type="component" value="Unassembled WGS sequence"/>
</dbReference>